<proteinExistence type="predicted"/>
<dbReference type="InParanoid" id="A0A165U8S5"/>
<gene>
    <name evidence="1" type="ORF">NEOLEDRAFT_1046589</name>
</gene>
<keyword evidence="2" id="KW-1185">Reference proteome</keyword>
<dbReference type="Gene3D" id="3.90.550.10">
    <property type="entry name" value="Spore Coat Polysaccharide Biosynthesis Protein SpsA, Chain A"/>
    <property type="match status" value="1"/>
</dbReference>
<organism evidence="1 2">
    <name type="scientific">Neolentinus lepideus HHB14362 ss-1</name>
    <dbReference type="NCBI Taxonomy" id="1314782"/>
    <lineage>
        <taxon>Eukaryota</taxon>
        <taxon>Fungi</taxon>
        <taxon>Dikarya</taxon>
        <taxon>Basidiomycota</taxon>
        <taxon>Agaricomycotina</taxon>
        <taxon>Agaricomycetes</taxon>
        <taxon>Gloeophyllales</taxon>
        <taxon>Gloeophyllaceae</taxon>
        <taxon>Neolentinus</taxon>
    </lineage>
</organism>
<accession>A0A165U8S5</accession>
<dbReference type="EMBL" id="KV425560">
    <property type="protein sequence ID" value="KZT27805.1"/>
    <property type="molecule type" value="Genomic_DNA"/>
</dbReference>
<name>A0A165U8S5_9AGAM</name>
<dbReference type="OrthoDB" id="2020070at2759"/>
<protein>
    <submittedName>
        <fullName evidence="1">Uncharacterized protein</fullName>
    </submittedName>
</protein>
<reference evidence="1 2" key="1">
    <citation type="journal article" date="2016" name="Mol. Biol. Evol.">
        <title>Comparative Genomics of Early-Diverging Mushroom-Forming Fungi Provides Insights into the Origins of Lignocellulose Decay Capabilities.</title>
        <authorList>
            <person name="Nagy L.G."/>
            <person name="Riley R."/>
            <person name="Tritt A."/>
            <person name="Adam C."/>
            <person name="Daum C."/>
            <person name="Floudas D."/>
            <person name="Sun H."/>
            <person name="Yadav J.S."/>
            <person name="Pangilinan J."/>
            <person name="Larsson K.H."/>
            <person name="Matsuura K."/>
            <person name="Barry K."/>
            <person name="Labutti K."/>
            <person name="Kuo R."/>
            <person name="Ohm R.A."/>
            <person name="Bhattacharya S.S."/>
            <person name="Shirouzu T."/>
            <person name="Yoshinaga Y."/>
            <person name="Martin F.M."/>
            <person name="Grigoriev I.V."/>
            <person name="Hibbett D.S."/>
        </authorList>
    </citation>
    <scope>NUCLEOTIDE SEQUENCE [LARGE SCALE GENOMIC DNA]</scope>
    <source>
        <strain evidence="1 2">HHB14362 ss-1</strain>
    </source>
</reference>
<dbReference type="STRING" id="1314782.A0A165U8S5"/>
<dbReference type="InterPro" id="IPR029044">
    <property type="entry name" value="Nucleotide-diphossugar_trans"/>
</dbReference>
<evidence type="ECO:0000313" key="2">
    <source>
        <dbReference type="Proteomes" id="UP000076761"/>
    </source>
</evidence>
<feature type="non-terminal residue" evidence="1">
    <location>
        <position position="1"/>
    </location>
</feature>
<dbReference type="PANTHER" id="PTHR33604:SF3">
    <property type="entry name" value="OSJNBA0004B13.7 PROTEIN"/>
    <property type="match status" value="1"/>
</dbReference>
<dbReference type="AlphaFoldDB" id="A0A165U8S5"/>
<dbReference type="PANTHER" id="PTHR33604">
    <property type="entry name" value="OSJNBA0004B13.7 PROTEIN"/>
    <property type="match status" value="1"/>
</dbReference>
<sequence length="711" mass="80386">SLTAVLPVTTTSLPQLQVLLRQMFSSHSRLKEAILVTPDELVREARKVLWELTSTLHGRDYPNISIHPVKNGSSTVYNILDTASEASTDWLLILDEHGLRGVDSQTKDMLLNPKAVSLPYGPNGQAYRANNLSCVETPWSLQPAAFVVPPMVLPATILFSGSEDSNRAPTFRTWEEMGYRISHSQLDLVGGLVFGSAQSDRCFSPGDQLVVLPDPVVKEDQVQASGNPGRFLVILHAINDLQSFSVVLCRLQEKSYTVKVILRQAFYPSDGQTQSVFACDLAYDNLPVSSSEVSAQLSETLFSFQPNVVIDTSDDAALTNALRVILEGDLELRQPTVIHLPKDDLPYSDWMGALSLQEWKHWNIPRVDVSVITNDRPTSLGRLLRSLQRAQYFGDSLDLRINMDSAADSEVKRLVSRYRWPHGSTFVHHRIIHGGLLPAVVESWYPLHNDSFGLILEDDVELSPLFYAWAKMAILHVYRYGNDDTDTSRLFGISLYQQKTIELRPEGRRPFNARSLFLREGLQHINTPYLSQIPCSWGAIYFPEHWREFHDYLSIRLSELRLPISDDVVPALRSNNWTKSWKKYFIELSYLRGYVMLYPNYDNFTSLSTNHLEIGSHVKDTPKELYEQKKRLFHLPLLTLPYHDDSPVSTGILELPGRTLPPWSTLPILDHQGSITSLNDIVDKGSIQRSHVFSCSQPTSVVYDARDLTCV</sequence>
<dbReference type="Proteomes" id="UP000076761">
    <property type="component" value="Unassembled WGS sequence"/>
</dbReference>
<evidence type="ECO:0000313" key="1">
    <source>
        <dbReference type="EMBL" id="KZT27805.1"/>
    </source>
</evidence>
<feature type="non-terminal residue" evidence="1">
    <location>
        <position position="711"/>
    </location>
</feature>